<reference evidence="3 4" key="1">
    <citation type="journal article" date="2017" name="FEMS Microbiol. Ecol.">
        <title>Reconstructed genomes of novel Dehalococcoides mccartyi strains from 1,2,3,4-tetrachlorodibenzo-p-dioxin-dechlorinating enrichment cultures reveal divergent reductive dehalogenase gene profiles.</title>
        <authorList>
            <person name="Dam H.T."/>
            <person name="Vollmers J."/>
            <person name="Kaster A.K."/>
            <person name="Haggblom M.M."/>
        </authorList>
    </citation>
    <scope>NUCLEOTIDE SEQUENCE [LARGE SCALE GENOMIC DNA]</scope>
    <source>
        <strain evidence="3 4">H1-3-2.001</strain>
    </source>
</reference>
<gene>
    <name evidence="3" type="primary">adh</name>
    <name evidence="3" type="ORF">CVH13_01439</name>
</gene>
<comment type="caution">
    <text evidence="3">The sequence shown here is derived from an EMBL/GenBank/DDBJ whole genome shotgun (WGS) entry which is preliminary data.</text>
</comment>
<dbReference type="PANTHER" id="PTHR43401">
    <property type="entry name" value="L-THREONINE 3-DEHYDROGENASE"/>
    <property type="match status" value="1"/>
</dbReference>
<name>A0A2J1DU45_9CHLR</name>
<feature type="non-terminal residue" evidence="3">
    <location>
        <position position="108"/>
    </location>
</feature>
<dbReference type="InterPro" id="IPR013149">
    <property type="entry name" value="ADH-like_C"/>
</dbReference>
<evidence type="ECO:0000313" key="3">
    <source>
        <dbReference type="EMBL" id="PKH45650.1"/>
    </source>
</evidence>
<dbReference type="Proteomes" id="UP000233649">
    <property type="component" value="Unassembled WGS sequence"/>
</dbReference>
<protein>
    <submittedName>
        <fullName evidence="3">Alcohol dehydrogenase</fullName>
        <ecNumber evidence="3">1.1.1.1</ecNumber>
    </submittedName>
</protein>
<evidence type="ECO:0000313" key="4">
    <source>
        <dbReference type="Proteomes" id="UP000233649"/>
    </source>
</evidence>
<sequence>MLVIGSGVAGLLHIQLARASGAGYIVATDVVDYRLEAARKLGADIAVQAGQYTPDHLRLRRAADGRLADLVVLCSGATSAINQALQSLERGGTVLFFAPTEPGVSIPI</sequence>
<proteinExistence type="predicted"/>
<dbReference type="EMBL" id="PHFD01000309">
    <property type="protein sequence ID" value="PKH45650.1"/>
    <property type="molecule type" value="Genomic_DNA"/>
</dbReference>
<dbReference type="Gene3D" id="3.40.50.720">
    <property type="entry name" value="NAD(P)-binding Rossmann-like Domain"/>
    <property type="match status" value="1"/>
</dbReference>
<dbReference type="InterPro" id="IPR036291">
    <property type="entry name" value="NAD(P)-bd_dom_sf"/>
</dbReference>
<dbReference type="Pfam" id="PF00107">
    <property type="entry name" value="ADH_zinc_N"/>
    <property type="match status" value="1"/>
</dbReference>
<dbReference type="InterPro" id="IPR050129">
    <property type="entry name" value="Zn_alcohol_dh"/>
</dbReference>
<dbReference type="AlphaFoldDB" id="A0A2J1DU45"/>
<dbReference type="EC" id="1.1.1.1" evidence="3"/>
<evidence type="ECO:0000256" key="1">
    <source>
        <dbReference type="ARBA" id="ARBA00023002"/>
    </source>
</evidence>
<feature type="domain" description="Alcohol dehydrogenase-like C-terminal" evidence="2">
    <location>
        <begin position="10"/>
        <end position="98"/>
    </location>
</feature>
<evidence type="ECO:0000259" key="2">
    <source>
        <dbReference type="Pfam" id="PF00107"/>
    </source>
</evidence>
<dbReference type="GO" id="GO:0004022">
    <property type="term" value="F:alcohol dehydrogenase (NAD+) activity"/>
    <property type="evidence" value="ECO:0007669"/>
    <property type="project" value="UniProtKB-EC"/>
</dbReference>
<organism evidence="3 4">
    <name type="scientific">Dehalococcoides mccartyi</name>
    <dbReference type="NCBI Taxonomy" id="61435"/>
    <lineage>
        <taxon>Bacteria</taxon>
        <taxon>Bacillati</taxon>
        <taxon>Chloroflexota</taxon>
        <taxon>Dehalococcoidia</taxon>
        <taxon>Dehalococcoidales</taxon>
        <taxon>Dehalococcoidaceae</taxon>
        <taxon>Dehalococcoides</taxon>
    </lineage>
</organism>
<dbReference type="PANTHER" id="PTHR43401:SF2">
    <property type="entry name" value="L-THREONINE 3-DEHYDROGENASE"/>
    <property type="match status" value="1"/>
</dbReference>
<keyword evidence="1 3" id="KW-0560">Oxidoreductase</keyword>
<accession>A0A2J1DU45</accession>
<dbReference type="SUPFAM" id="SSF51735">
    <property type="entry name" value="NAD(P)-binding Rossmann-fold domains"/>
    <property type="match status" value="1"/>
</dbReference>